<keyword evidence="4 6" id="KW-0472">Membrane</keyword>
<keyword evidence="2 6" id="KW-0812">Transmembrane</keyword>
<reference evidence="8" key="1">
    <citation type="submission" date="2022-11" db="EMBL/GenBank/DDBJ databases">
        <authorList>
            <person name="Scott C."/>
            <person name="Bruce N."/>
        </authorList>
    </citation>
    <scope>NUCLEOTIDE SEQUENCE</scope>
</reference>
<dbReference type="Pfam" id="PF00324">
    <property type="entry name" value="AA_permease"/>
    <property type="match status" value="1"/>
</dbReference>
<accession>A0A9P1H408</accession>
<feature type="transmembrane region" description="Helical" evidence="6">
    <location>
        <begin position="401"/>
        <end position="419"/>
    </location>
</feature>
<proteinExistence type="predicted"/>
<feature type="transmembrane region" description="Helical" evidence="6">
    <location>
        <begin position="333"/>
        <end position="353"/>
    </location>
</feature>
<feature type="transmembrane region" description="Helical" evidence="6">
    <location>
        <begin position="171"/>
        <end position="188"/>
    </location>
</feature>
<evidence type="ECO:0000313" key="9">
    <source>
        <dbReference type="Proteomes" id="UP000838763"/>
    </source>
</evidence>
<dbReference type="Proteomes" id="UP000838763">
    <property type="component" value="Unassembled WGS sequence"/>
</dbReference>
<dbReference type="PIRSF" id="PIRSF006060">
    <property type="entry name" value="AA_transporter"/>
    <property type="match status" value="1"/>
</dbReference>
<evidence type="ECO:0000256" key="5">
    <source>
        <dbReference type="SAM" id="MobiDB-lite"/>
    </source>
</evidence>
<feature type="transmembrane region" description="Helical" evidence="6">
    <location>
        <begin position="259"/>
        <end position="279"/>
    </location>
</feature>
<gene>
    <name evidence="8" type="ORF">PPNO1_LOCUS5305</name>
</gene>
<organism evidence="8 9">
    <name type="scientific">Parascedosporium putredinis</name>
    <dbReference type="NCBI Taxonomy" id="1442378"/>
    <lineage>
        <taxon>Eukaryota</taxon>
        <taxon>Fungi</taxon>
        <taxon>Dikarya</taxon>
        <taxon>Ascomycota</taxon>
        <taxon>Pezizomycotina</taxon>
        <taxon>Sordariomycetes</taxon>
        <taxon>Hypocreomycetidae</taxon>
        <taxon>Microascales</taxon>
        <taxon>Microascaceae</taxon>
        <taxon>Parascedosporium</taxon>
    </lineage>
</organism>
<evidence type="ECO:0000256" key="2">
    <source>
        <dbReference type="ARBA" id="ARBA00022692"/>
    </source>
</evidence>
<feature type="transmembrane region" description="Helical" evidence="6">
    <location>
        <begin position="136"/>
        <end position="159"/>
    </location>
</feature>
<evidence type="ECO:0000256" key="6">
    <source>
        <dbReference type="SAM" id="Phobius"/>
    </source>
</evidence>
<dbReference type="PANTHER" id="PTHR43341">
    <property type="entry name" value="AMINO ACID PERMEASE"/>
    <property type="match status" value="1"/>
</dbReference>
<evidence type="ECO:0000256" key="1">
    <source>
        <dbReference type="ARBA" id="ARBA00004141"/>
    </source>
</evidence>
<feature type="region of interest" description="Disordered" evidence="5">
    <location>
        <begin position="1"/>
        <end position="31"/>
    </location>
</feature>
<keyword evidence="9" id="KW-1185">Reference proteome</keyword>
<evidence type="ECO:0000256" key="3">
    <source>
        <dbReference type="ARBA" id="ARBA00022989"/>
    </source>
</evidence>
<dbReference type="Gene3D" id="1.20.1740.10">
    <property type="entry name" value="Amino acid/polyamine transporter I"/>
    <property type="match status" value="1"/>
</dbReference>
<comment type="subcellular location">
    <subcellularLocation>
        <location evidence="1">Membrane</location>
        <topology evidence="1">Multi-pass membrane protein</topology>
    </subcellularLocation>
</comment>
<name>A0A9P1H408_9PEZI</name>
<dbReference type="GO" id="GO:0016020">
    <property type="term" value="C:membrane"/>
    <property type="evidence" value="ECO:0007669"/>
    <property type="project" value="UniProtKB-SubCell"/>
</dbReference>
<dbReference type="AlphaFoldDB" id="A0A9P1H408"/>
<feature type="transmembrane region" description="Helical" evidence="6">
    <location>
        <begin position="365"/>
        <end position="389"/>
    </location>
</feature>
<sequence>MSGLPSDKEKKGDVALPPSSGSVMSMGDTASQLSDNPDALHRRLKNRHIQLIAIGGSIGTAICVLALVNNCITEMTTLMPVSGGFIRLAGLWVDDALGFMAGWNFFFYEALLIPFEITAINLVLSFWSDKVTDPGPTAGICAACIIAYGLLNIVPVRGYGEAEFWLSGGKVILIFMLFAFTFVTMVGGNPQRDAYGFRYWKDPGAFAEFHSTGAVGRWEGFLGALWTGCFAIVGPEYISMVAAEAKRPRVYIKQAFKTVYWRFGIFFILGALGLPYVIAMKNMGITVLPDITNFLMLTSIFSAGNTYTYCAIRTLYSLALEGRAPRVLTKVNRWGVPIYCYAVVMLFPMLSFLQVSNGSSTVLTWLVSLVTAGGLIDYIVMTVTYIFFYRACQAQGVDRKTFPYCGWFQPYSAWIALVVEKFWQNYTMVVLAPILFIGWKVIKKTKVIKAHEADLVYQRPLIDAYEAAIKTPPVGFWTEIVQLVGFRRRKASDRETAED</sequence>
<dbReference type="GO" id="GO:0015171">
    <property type="term" value="F:amino acid transmembrane transporter activity"/>
    <property type="evidence" value="ECO:0007669"/>
    <property type="project" value="TreeGrafter"/>
</dbReference>
<keyword evidence="3 6" id="KW-1133">Transmembrane helix</keyword>
<dbReference type="EMBL" id="CALLCH030000012">
    <property type="protein sequence ID" value="CAI4215598.1"/>
    <property type="molecule type" value="Genomic_DNA"/>
</dbReference>
<feature type="compositionally biased region" description="Basic and acidic residues" evidence="5">
    <location>
        <begin position="1"/>
        <end position="13"/>
    </location>
</feature>
<feature type="transmembrane region" description="Helical" evidence="6">
    <location>
        <begin position="105"/>
        <end position="124"/>
    </location>
</feature>
<dbReference type="OrthoDB" id="10062876at2759"/>
<feature type="domain" description="Amino acid permease/ SLC12A" evidence="7">
    <location>
        <begin position="62"/>
        <end position="418"/>
    </location>
</feature>
<feature type="transmembrane region" description="Helical" evidence="6">
    <location>
        <begin position="51"/>
        <end position="69"/>
    </location>
</feature>
<evidence type="ECO:0000259" key="7">
    <source>
        <dbReference type="Pfam" id="PF00324"/>
    </source>
</evidence>
<feature type="transmembrane region" description="Helical" evidence="6">
    <location>
        <begin position="425"/>
        <end position="442"/>
    </location>
</feature>
<evidence type="ECO:0000256" key="4">
    <source>
        <dbReference type="ARBA" id="ARBA00023136"/>
    </source>
</evidence>
<protein>
    <recommendedName>
        <fullName evidence="7">Amino acid permease/ SLC12A domain-containing protein</fullName>
    </recommendedName>
</protein>
<feature type="transmembrane region" description="Helical" evidence="6">
    <location>
        <begin position="291"/>
        <end position="312"/>
    </location>
</feature>
<dbReference type="InterPro" id="IPR004841">
    <property type="entry name" value="AA-permease/SLC12A_dom"/>
</dbReference>
<dbReference type="PANTHER" id="PTHR43341:SF6">
    <property type="entry name" value="AMINO ACID TRANSPORTER (EUROFUNG)"/>
    <property type="match status" value="1"/>
</dbReference>
<dbReference type="InterPro" id="IPR050524">
    <property type="entry name" value="APC_YAT"/>
</dbReference>
<comment type="caution">
    <text evidence="8">The sequence shown here is derived from an EMBL/GenBank/DDBJ whole genome shotgun (WGS) entry which is preliminary data.</text>
</comment>
<evidence type="ECO:0000313" key="8">
    <source>
        <dbReference type="EMBL" id="CAI4215598.1"/>
    </source>
</evidence>
<feature type="compositionally biased region" description="Polar residues" evidence="5">
    <location>
        <begin position="19"/>
        <end position="31"/>
    </location>
</feature>